<dbReference type="AlphaFoldDB" id="A0A1Y3LR07"/>
<proteinExistence type="inferred from homology"/>
<sequence length="127" mass="14805">MSMSKSCFFDREATPRGYIIWAYLATDTEQRLLNQPDFLIHPSERNEGGRLWVVDVFFPRGAVFEAMGVIKEHFKGRGVKEVFWVRRNNDHTIKRLGATGFSGEFDFGVMYANNYSHRFRCGNWSNL</sequence>
<dbReference type="GO" id="GO:0009404">
    <property type="term" value="P:toxin metabolic process"/>
    <property type="evidence" value="ECO:0007669"/>
    <property type="project" value="UniProtKB-UniRule"/>
</dbReference>
<organism evidence="3 4">
    <name type="scientific">Pseudomonas putida</name>
    <name type="common">Arthrobacter siderocapsulatus</name>
    <dbReference type="NCBI Taxonomy" id="303"/>
    <lineage>
        <taxon>Bacteria</taxon>
        <taxon>Pseudomonadati</taxon>
        <taxon>Pseudomonadota</taxon>
        <taxon>Gammaproteobacteria</taxon>
        <taxon>Pseudomonadales</taxon>
        <taxon>Pseudomonadaceae</taxon>
        <taxon>Pseudomonas</taxon>
    </lineage>
</organism>
<comment type="similarity">
    <text evidence="1 2">Belongs to the RTX toxin acyltransferase family.</text>
</comment>
<dbReference type="GO" id="GO:0031640">
    <property type="term" value="P:killing of cells of another organism"/>
    <property type="evidence" value="ECO:0007669"/>
    <property type="project" value="UniProtKB-KW"/>
</dbReference>
<comment type="function">
    <text evidence="2">Involved in fatty acylation of protoxin at internal lysine residues, thereby converting it to the active toxin.</text>
</comment>
<reference evidence="3 4" key="1">
    <citation type="submission" date="2017-05" db="EMBL/GenBank/DDBJ databases">
        <title>Whole genome sequence of Pseudomonas putida isolate 1312 commercialized as a biostimulant.</title>
        <authorList>
            <person name="Crovadore J."/>
            <person name="Blanc P."/>
            <person name="Chablais R."/>
            <person name="Cochard B."/>
            <person name="Grizard D."/>
            <person name="Lefort F."/>
        </authorList>
    </citation>
    <scope>NUCLEOTIDE SEQUENCE [LARGE SCALE GENOMIC DNA]</scope>
    <source>
        <strain evidence="3 4">1312</strain>
    </source>
</reference>
<keyword evidence="2" id="KW-0808">Transferase</keyword>
<dbReference type="GO" id="GO:0016746">
    <property type="term" value="F:acyltransferase activity"/>
    <property type="evidence" value="ECO:0007669"/>
    <property type="project" value="UniProtKB-UniRule"/>
</dbReference>
<comment type="subcellular location">
    <subcellularLocation>
        <location evidence="2">Cytoplasm</location>
    </subcellularLocation>
</comment>
<dbReference type="GO" id="GO:0005737">
    <property type="term" value="C:cytoplasm"/>
    <property type="evidence" value="ECO:0007669"/>
    <property type="project" value="UniProtKB-SubCell"/>
</dbReference>
<name>A0A1Y3LR07_PSEPU</name>
<keyword evidence="2" id="KW-0012">Acyltransferase</keyword>
<evidence type="ECO:0000313" key="4">
    <source>
        <dbReference type="Proteomes" id="UP000196082"/>
    </source>
</evidence>
<evidence type="ECO:0000256" key="2">
    <source>
        <dbReference type="RuleBase" id="RU368102"/>
    </source>
</evidence>
<gene>
    <name evidence="3" type="ORF">B8W72_03505</name>
</gene>
<keyword evidence="2" id="KW-0204">Cytolysis</keyword>
<dbReference type="EC" id="2.3.1.-" evidence="2"/>
<dbReference type="InterPro" id="IPR003996">
    <property type="entry name" value="RTX_toxin-activating_protC_bac"/>
</dbReference>
<dbReference type="EMBL" id="NFSB01000053">
    <property type="protein sequence ID" value="OUM37762.1"/>
    <property type="molecule type" value="Genomic_DNA"/>
</dbReference>
<dbReference type="Pfam" id="PF02794">
    <property type="entry name" value="HlyC"/>
    <property type="match status" value="1"/>
</dbReference>
<comment type="caution">
    <text evidence="3">The sequence shown here is derived from an EMBL/GenBank/DDBJ whole genome shotgun (WGS) entry which is preliminary data.</text>
</comment>
<protein>
    <recommendedName>
        <fullName evidence="2">RTX toxin-activating lysine-acyltransferase</fullName>
        <ecNumber evidence="2">2.3.1.-</ecNumber>
    </recommendedName>
</protein>
<evidence type="ECO:0000313" key="3">
    <source>
        <dbReference type="EMBL" id="OUM37762.1"/>
    </source>
</evidence>
<accession>A0A1Y3LR07</accession>
<dbReference type="Proteomes" id="UP000196082">
    <property type="component" value="Unassembled WGS sequence"/>
</dbReference>
<keyword evidence="2" id="KW-0963">Cytoplasm</keyword>
<evidence type="ECO:0000256" key="1">
    <source>
        <dbReference type="ARBA" id="ARBA00005686"/>
    </source>
</evidence>